<proteinExistence type="predicted"/>
<dbReference type="OrthoDB" id="5239630at2759"/>
<dbReference type="HOGENOM" id="CLU_157438_0_0_1"/>
<reference evidence="1 2" key="1">
    <citation type="journal article" date="2012" name="PLoS ONE">
        <title>Sequence and analysis of the genome of the pathogenic yeast Candida orthopsilosis.</title>
        <authorList>
            <person name="Riccombeni A."/>
            <person name="Vidanes G."/>
            <person name="Proux-Wera E."/>
            <person name="Wolfe K.H."/>
            <person name="Butler G."/>
        </authorList>
    </citation>
    <scope>NUCLEOTIDE SEQUENCE [LARGE SCALE GENOMIC DNA]</scope>
    <source>
        <strain evidence="1 2">Co 90-125</strain>
    </source>
</reference>
<gene>
    <name evidence="1" type="ORF">CORT_0D04160</name>
</gene>
<keyword evidence="2" id="KW-1185">Reference proteome</keyword>
<evidence type="ECO:0000313" key="2">
    <source>
        <dbReference type="Proteomes" id="UP000005018"/>
    </source>
</evidence>
<evidence type="ECO:0000313" key="1">
    <source>
        <dbReference type="EMBL" id="CCG23256.1"/>
    </source>
</evidence>
<dbReference type="eggNOG" id="ENOG502S53E">
    <property type="taxonomic scope" value="Eukaryota"/>
</dbReference>
<dbReference type="GeneID" id="14540291"/>
<organism evidence="1 2">
    <name type="scientific">Candida orthopsilosis (strain 90-125)</name>
    <name type="common">Yeast</name>
    <dbReference type="NCBI Taxonomy" id="1136231"/>
    <lineage>
        <taxon>Eukaryota</taxon>
        <taxon>Fungi</taxon>
        <taxon>Dikarya</taxon>
        <taxon>Ascomycota</taxon>
        <taxon>Saccharomycotina</taxon>
        <taxon>Pichiomycetes</taxon>
        <taxon>Debaryomycetaceae</taxon>
        <taxon>Candida/Lodderomyces clade</taxon>
        <taxon>Candida</taxon>
    </lineage>
</organism>
<dbReference type="KEGG" id="cot:CORT_0D04160"/>
<name>H8X608_CANO9</name>
<dbReference type="Pfam" id="PF09495">
    <property type="entry name" value="DUF2462"/>
    <property type="match status" value="1"/>
</dbReference>
<dbReference type="InterPro" id="IPR019034">
    <property type="entry name" value="UPF0390"/>
</dbReference>
<dbReference type="AlphaFoldDB" id="H8X608"/>
<dbReference type="RefSeq" id="XP_003869391.1">
    <property type="nucleotide sequence ID" value="XM_003869342.1"/>
</dbReference>
<sequence length="126" mass="14516">MHLQFVMYHHSLPLQTHTKKSTFLSHLFSINKYIINTKMAQGNLKLKSKGPARITKKQQNPKRAAPKIIKPKKQTAKEAQKLTKVHQGQLMKSTEKLIASRVGHLELLKGTRREIEKENKGDKKKK</sequence>
<accession>H8X608</accession>
<dbReference type="EMBL" id="HE681722">
    <property type="protein sequence ID" value="CCG23256.1"/>
    <property type="molecule type" value="Genomic_DNA"/>
</dbReference>
<protein>
    <submittedName>
        <fullName evidence="1">Nuclear protein</fullName>
    </submittedName>
</protein>
<dbReference type="Proteomes" id="UP000005018">
    <property type="component" value="Chromosome 4"/>
</dbReference>